<proteinExistence type="predicted"/>
<dbReference type="InterPro" id="IPR003615">
    <property type="entry name" value="HNH_nuc"/>
</dbReference>
<evidence type="ECO:0000313" key="2">
    <source>
        <dbReference type="EMBL" id="MEP0863091.1"/>
    </source>
</evidence>
<feature type="domain" description="HNH nuclease" evidence="1">
    <location>
        <begin position="129"/>
        <end position="181"/>
    </location>
</feature>
<dbReference type="EMBL" id="JAMPKK010000002">
    <property type="protein sequence ID" value="MEP0863091.1"/>
    <property type="molecule type" value="Genomic_DNA"/>
</dbReference>
<keyword evidence="2" id="KW-0540">Nuclease</keyword>
<keyword evidence="2" id="KW-0255">Endonuclease</keyword>
<dbReference type="SMART" id="SM00507">
    <property type="entry name" value="HNHc"/>
    <property type="match status" value="1"/>
</dbReference>
<sequence length="267" mass="31251">MNGTNPGQELRNFLKELYPHNYNNTDFNEVKFFISEIDSALIANGEFSKIVYESSINYMLRRFINTAEYLKRKYESDEFPAQKFVEELRRFITEATCIPKDKTEKLLALLQACLQSKGRKVKPPRKKRLLKEYQAKNELRCYICGKYLNEQESEIEHIWPRTMGGATEDFNLKISCSICNDKKQHYIDASDFHYEQICLVSDKSDENFSKEMKKEYRIAVWAKSDYSCTVCGEPASIVGTLNFGRINPDDSWHFLNTEAYCDEHTPE</sequence>
<gene>
    <name evidence="2" type="ORF">NDI37_01245</name>
</gene>
<evidence type="ECO:0000313" key="3">
    <source>
        <dbReference type="Proteomes" id="UP001442494"/>
    </source>
</evidence>
<dbReference type="Pfam" id="PF14279">
    <property type="entry name" value="HNH_5"/>
    <property type="match status" value="1"/>
</dbReference>
<protein>
    <submittedName>
        <fullName evidence="2">HNH endonuclease</fullName>
    </submittedName>
</protein>
<evidence type="ECO:0000259" key="1">
    <source>
        <dbReference type="SMART" id="SM00507"/>
    </source>
</evidence>
<dbReference type="GO" id="GO:0004519">
    <property type="term" value="F:endonuclease activity"/>
    <property type="evidence" value="ECO:0007669"/>
    <property type="project" value="UniProtKB-KW"/>
</dbReference>
<keyword evidence="3" id="KW-1185">Reference proteome</keyword>
<dbReference type="InterPro" id="IPR029471">
    <property type="entry name" value="HNH_5"/>
</dbReference>
<dbReference type="RefSeq" id="WP_190427688.1">
    <property type="nucleotide sequence ID" value="NZ_JAMPKK010000002.1"/>
</dbReference>
<dbReference type="Proteomes" id="UP001442494">
    <property type="component" value="Unassembled WGS sequence"/>
</dbReference>
<accession>A0ABV0JK46</accession>
<dbReference type="Gene3D" id="1.10.30.50">
    <property type="match status" value="1"/>
</dbReference>
<comment type="caution">
    <text evidence="2">The sequence shown here is derived from an EMBL/GenBank/DDBJ whole genome shotgun (WGS) entry which is preliminary data.</text>
</comment>
<dbReference type="CDD" id="cd00085">
    <property type="entry name" value="HNHc"/>
    <property type="match status" value="1"/>
</dbReference>
<organism evidence="2 3">
    <name type="scientific">Funiculus sociatus GB2-A5</name>
    <dbReference type="NCBI Taxonomy" id="2933946"/>
    <lineage>
        <taxon>Bacteria</taxon>
        <taxon>Bacillati</taxon>
        <taxon>Cyanobacteriota</taxon>
        <taxon>Cyanophyceae</taxon>
        <taxon>Coleofasciculales</taxon>
        <taxon>Coleofasciculaceae</taxon>
        <taxon>Funiculus</taxon>
    </lineage>
</organism>
<reference evidence="2 3" key="1">
    <citation type="submission" date="2022-04" db="EMBL/GenBank/DDBJ databases">
        <title>Positive selection, recombination, and allopatry shape intraspecific diversity of widespread and dominant cyanobacteria.</title>
        <authorList>
            <person name="Wei J."/>
            <person name="Shu W."/>
            <person name="Hu C."/>
        </authorList>
    </citation>
    <scope>NUCLEOTIDE SEQUENCE [LARGE SCALE GENOMIC DNA]</scope>
    <source>
        <strain evidence="2 3">GB2-A5</strain>
    </source>
</reference>
<keyword evidence="2" id="KW-0378">Hydrolase</keyword>
<name>A0ABV0JK46_9CYAN</name>